<organism evidence="1 2">
    <name type="scientific">Hafnia alvei ATCC 51873</name>
    <dbReference type="NCBI Taxonomy" id="1002364"/>
    <lineage>
        <taxon>Bacteria</taxon>
        <taxon>Pseudomonadati</taxon>
        <taxon>Pseudomonadota</taxon>
        <taxon>Gammaproteobacteria</taxon>
        <taxon>Enterobacterales</taxon>
        <taxon>Hafniaceae</taxon>
        <taxon>Hafnia</taxon>
    </lineage>
</organism>
<protein>
    <submittedName>
        <fullName evidence="1">Uncharacterized protein</fullName>
    </submittedName>
</protein>
<reference evidence="1 2" key="1">
    <citation type="submission" date="2011-08" db="EMBL/GenBank/DDBJ databases">
        <authorList>
            <person name="Weinstock G."/>
            <person name="Sodergren E."/>
            <person name="Clifton S."/>
            <person name="Fulton L."/>
            <person name="Fulton B."/>
            <person name="Courtney L."/>
            <person name="Fronick C."/>
            <person name="Harrison M."/>
            <person name="Strong C."/>
            <person name="Farmer C."/>
            <person name="Delahaunty K."/>
            <person name="Markovic C."/>
            <person name="Hall O."/>
            <person name="Minx P."/>
            <person name="Tomlinson C."/>
            <person name="Mitreva M."/>
            <person name="Hou S."/>
            <person name="Chen J."/>
            <person name="Wollam A."/>
            <person name="Pepin K.H."/>
            <person name="Johnson M."/>
            <person name="Bhonagiri V."/>
            <person name="Zhang X."/>
            <person name="Suruliraj S."/>
            <person name="Warren W."/>
            <person name="Chinwalla A."/>
            <person name="Mardis E.R."/>
            <person name="Wilson R.K."/>
        </authorList>
    </citation>
    <scope>NUCLEOTIDE SEQUENCE [LARGE SCALE GENOMIC DNA]</scope>
    <source>
        <strain evidence="1 2">ATCC 51873</strain>
    </source>
</reference>
<accession>G9Y2F7</accession>
<dbReference type="Proteomes" id="UP000005959">
    <property type="component" value="Unassembled WGS sequence"/>
</dbReference>
<evidence type="ECO:0000313" key="2">
    <source>
        <dbReference type="Proteomes" id="UP000005959"/>
    </source>
</evidence>
<proteinExistence type="predicted"/>
<dbReference type="HOGENOM" id="CLU_3168722_0_0_6"/>
<comment type="caution">
    <text evidence="1">The sequence shown here is derived from an EMBL/GenBank/DDBJ whole genome shotgun (WGS) entry which is preliminary data.</text>
</comment>
<dbReference type="PATRIC" id="fig|1002364.3.peg.700"/>
<sequence>MLSKFSLRMLIPTMFRRAYNPATYLDERKVMMQEWADMLDKWVAGFE</sequence>
<gene>
    <name evidence="1" type="ORF">HMPREF0454_00771</name>
</gene>
<dbReference type="AlphaFoldDB" id="G9Y2F7"/>
<name>G9Y2F7_HAFAL</name>
<dbReference type="EMBL" id="AGCI01000010">
    <property type="protein sequence ID" value="EHM46902.1"/>
    <property type="molecule type" value="Genomic_DNA"/>
</dbReference>
<evidence type="ECO:0000313" key="1">
    <source>
        <dbReference type="EMBL" id="EHM46902.1"/>
    </source>
</evidence>